<evidence type="ECO:0000256" key="3">
    <source>
        <dbReference type="ARBA" id="ARBA00023015"/>
    </source>
</evidence>
<dbReference type="Proteomes" id="UP000593562">
    <property type="component" value="Unassembled WGS sequence"/>
</dbReference>
<dbReference type="PANTHER" id="PTHR48019">
    <property type="entry name" value="SERUM RESPONSE FACTOR HOMOLOG"/>
    <property type="match status" value="1"/>
</dbReference>
<comment type="subcellular location">
    <subcellularLocation>
        <location evidence="1">Nucleus</location>
    </subcellularLocation>
</comment>
<dbReference type="SMART" id="SM00432">
    <property type="entry name" value="MADS"/>
    <property type="match status" value="1"/>
</dbReference>
<keyword evidence="6" id="KW-0539">Nucleus</keyword>
<dbReference type="GO" id="GO:0045944">
    <property type="term" value="P:positive regulation of transcription by RNA polymerase II"/>
    <property type="evidence" value="ECO:0007669"/>
    <property type="project" value="InterPro"/>
</dbReference>
<dbReference type="PROSITE" id="PS50066">
    <property type="entry name" value="MADS_BOX_2"/>
    <property type="match status" value="1"/>
</dbReference>
<gene>
    <name evidence="10" type="ORF">HS088_TW17G00907</name>
</gene>
<evidence type="ECO:0000313" key="10">
    <source>
        <dbReference type="EMBL" id="KAF5733364.1"/>
    </source>
</evidence>
<dbReference type="Pfam" id="PF00319">
    <property type="entry name" value="SRF-TF"/>
    <property type="match status" value="1"/>
</dbReference>
<dbReference type="InParanoid" id="A0A7J7CH43"/>
<dbReference type="GO" id="GO:0005634">
    <property type="term" value="C:nucleus"/>
    <property type="evidence" value="ECO:0007669"/>
    <property type="project" value="UniProtKB-SubCell"/>
</dbReference>
<keyword evidence="5" id="KW-0804">Transcription</keyword>
<accession>A0A7J7CH43</accession>
<feature type="compositionally biased region" description="Polar residues" evidence="7">
    <location>
        <begin position="170"/>
        <end position="180"/>
    </location>
</feature>
<keyword evidence="11" id="KW-1185">Reference proteome</keyword>
<dbReference type="Gene3D" id="3.40.1810.10">
    <property type="entry name" value="Transcription factor, MADS-box"/>
    <property type="match status" value="1"/>
</dbReference>
<dbReference type="InterPro" id="IPR050142">
    <property type="entry name" value="MADS-box/MEF2_TF"/>
</dbReference>
<feature type="compositionally biased region" description="Polar residues" evidence="7">
    <location>
        <begin position="187"/>
        <end position="201"/>
    </location>
</feature>
<dbReference type="AlphaFoldDB" id="A0A7J7CH43"/>
<name>A0A7J7CH43_TRIWF</name>
<dbReference type="GO" id="GO:0003700">
    <property type="term" value="F:DNA-binding transcription factor activity"/>
    <property type="evidence" value="ECO:0007669"/>
    <property type="project" value="InterPro"/>
</dbReference>
<dbReference type="OrthoDB" id="1898716at2759"/>
<dbReference type="GO" id="GO:0030154">
    <property type="term" value="P:cell differentiation"/>
    <property type="evidence" value="ECO:0007669"/>
    <property type="project" value="UniProtKB-KW"/>
</dbReference>
<dbReference type="PROSITE" id="PS51297">
    <property type="entry name" value="K_BOX"/>
    <property type="match status" value="1"/>
</dbReference>
<comment type="caution">
    <text evidence="10">The sequence shown here is derived from an EMBL/GenBank/DDBJ whole genome shotgun (WGS) entry which is preliminary data.</text>
</comment>
<dbReference type="InterPro" id="IPR002100">
    <property type="entry name" value="TF_MADSbox"/>
</dbReference>
<sequence length="220" mass="24995">MTRQKIQIKKIENTTARQVTFSKRRKGLLKKAQELSTLCDAELALIVFSTTGKLFEYSSTSVKQVIERHDLHLQNHDRLESPPSLELQLETGKVASLRKEIAQRTRELRQIRGEELQELSLEELKQLEKLVEGSLNHVVKTKDEKFVNEIGALKRKGAQLMEENQKLNQQVRISNSSTERQLLEQAGQPSESITNTSSSADHPQDYDCSAISLKLGLHLP</sequence>
<keyword evidence="4" id="KW-0238">DNA-binding</keyword>
<dbReference type="GO" id="GO:0000977">
    <property type="term" value="F:RNA polymerase II transcription regulatory region sequence-specific DNA binding"/>
    <property type="evidence" value="ECO:0007669"/>
    <property type="project" value="InterPro"/>
</dbReference>
<protein>
    <submittedName>
        <fullName evidence="10">MIKC mads-box transcription factor putative isoform 1</fullName>
    </submittedName>
</protein>
<dbReference type="InterPro" id="IPR002487">
    <property type="entry name" value="TF_Kbox"/>
</dbReference>
<evidence type="ECO:0000256" key="1">
    <source>
        <dbReference type="ARBA" id="ARBA00004123"/>
    </source>
</evidence>
<dbReference type="SUPFAM" id="SSF55455">
    <property type="entry name" value="SRF-like"/>
    <property type="match status" value="1"/>
</dbReference>
<evidence type="ECO:0000256" key="2">
    <source>
        <dbReference type="ARBA" id="ARBA00022782"/>
    </source>
</evidence>
<evidence type="ECO:0000259" key="9">
    <source>
        <dbReference type="PROSITE" id="PS51297"/>
    </source>
</evidence>
<keyword evidence="3" id="KW-0805">Transcription regulation</keyword>
<evidence type="ECO:0000256" key="4">
    <source>
        <dbReference type="ARBA" id="ARBA00023125"/>
    </source>
</evidence>
<evidence type="ECO:0000256" key="5">
    <source>
        <dbReference type="ARBA" id="ARBA00023163"/>
    </source>
</evidence>
<evidence type="ECO:0000313" key="11">
    <source>
        <dbReference type="Proteomes" id="UP000593562"/>
    </source>
</evidence>
<dbReference type="InterPro" id="IPR036879">
    <property type="entry name" value="TF_MADSbox_sf"/>
</dbReference>
<reference evidence="10 11" key="1">
    <citation type="journal article" date="2020" name="Nat. Commun.">
        <title>Genome of Tripterygium wilfordii and identification of cytochrome P450 involved in triptolide biosynthesis.</title>
        <authorList>
            <person name="Tu L."/>
            <person name="Su P."/>
            <person name="Zhang Z."/>
            <person name="Gao L."/>
            <person name="Wang J."/>
            <person name="Hu T."/>
            <person name="Zhou J."/>
            <person name="Zhang Y."/>
            <person name="Zhao Y."/>
            <person name="Liu Y."/>
            <person name="Song Y."/>
            <person name="Tong Y."/>
            <person name="Lu Y."/>
            <person name="Yang J."/>
            <person name="Xu C."/>
            <person name="Jia M."/>
            <person name="Peters R.J."/>
            <person name="Huang L."/>
            <person name="Gao W."/>
        </authorList>
    </citation>
    <scope>NUCLEOTIDE SEQUENCE [LARGE SCALE GENOMIC DNA]</scope>
    <source>
        <strain evidence="11">cv. XIE 37</strain>
        <tissue evidence="10">Leaf</tissue>
    </source>
</reference>
<dbReference type="InterPro" id="IPR033896">
    <property type="entry name" value="MEF2-like_N"/>
</dbReference>
<feature type="domain" description="K-box" evidence="9">
    <location>
        <begin position="87"/>
        <end position="177"/>
    </location>
</feature>
<dbReference type="FunFam" id="3.40.1810.10:FF:000007">
    <property type="entry name" value="Transcription factor, MADS-box"/>
    <property type="match status" value="1"/>
</dbReference>
<organism evidence="10 11">
    <name type="scientific">Tripterygium wilfordii</name>
    <name type="common">Thunder God vine</name>
    <dbReference type="NCBI Taxonomy" id="458696"/>
    <lineage>
        <taxon>Eukaryota</taxon>
        <taxon>Viridiplantae</taxon>
        <taxon>Streptophyta</taxon>
        <taxon>Embryophyta</taxon>
        <taxon>Tracheophyta</taxon>
        <taxon>Spermatophyta</taxon>
        <taxon>Magnoliopsida</taxon>
        <taxon>eudicotyledons</taxon>
        <taxon>Gunneridae</taxon>
        <taxon>Pentapetalae</taxon>
        <taxon>rosids</taxon>
        <taxon>fabids</taxon>
        <taxon>Celastrales</taxon>
        <taxon>Celastraceae</taxon>
        <taxon>Tripterygium</taxon>
    </lineage>
</organism>
<dbReference type="Pfam" id="PF01486">
    <property type="entry name" value="K-box"/>
    <property type="match status" value="1"/>
</dbReference>
<dbReference type="CDD" id="cd00265">
    <property type="entry name" value="MADS_MEF2_like"/>
    <property type="match status" value="1"/>
</dbReference>
<dbReference type="EMBL" id="JAAARO010000017">
    <property type="protein sequence ID" value="KAF5733364.1"/>
    <property type="molecule type" value="Genomic_DNA"/>
</dbReference>
<evidence type="ECO:0000256" key="6">
    <source>
        <dbReference type="ARBA" id="ARBA00023242"/>
    </source>
</evidence>
<keyword evidence="2" id="KW-0221">Differentiation</keyword>
<evidence type="ECO:0000259" key="8">
    <source>
        <dbReference type="PROSITE" id="PS50066"/>
    </source>
</evidence>
<dbReference type="PRINTS" id="PR00404">
    <property type="entry name" value="MADSDOMAIN"/>
</dbReference>
<proteinExistence type="predicted"/>
<evidence type="ECO:0000256" key="7">
    <source>
        <dbReference type="SAM" id="MobiDB-lite"/>
    </source>
</evidence>
<feature type="domain" description="MADS-box" evidence="8">
    <location>
        <begin position="1"/>
        <end position="61"/>
    </location>
</feature>
<dbReference type="PROSITE" id="PS00350">
    <property type="entry name" value="MADS_BOX_1"/>
    <property type="match status" value="1"/>
</dbReference>
<dbReference type="GO" id="GO:0046983">
    <property type="term" value="F:protein dimerization activity"/>
    <property type="evidence" value="ECO:0007669"/>
    <property type="project" value="InterPro"/>
</dbReference>
<feature type="region of interest" description="Disordered" evidence="7">
    <location>
        <begin position="170"/>
        <end position="205"/>
    </location>
</feature>